<organism evidence="2 3">
    <name type="scientific">Mycobacterium phage Naji</name>
    <dbReference type="NCBI Taxonomy" id="2599872"/>
    <lineage>
        <taxon>Viruses</taxon>
        <taxon>Duplodnaviria</taxon>
        <taxon>Heunggongvirae</taxon>
        <taxon>Uroviricota</taxon>
        <taxon>Caudoviricetes</taxon>
        <taxon>Fromanvirus</taxon>
        <taxon>Mycobacterium phage D29</taxon>
    </lineage>
</organism>
<evidence type="ECO:0000313" key="3">
    <source>
        <dbReference type="Proteomes" id="UP000325617"/>
    </source>
</evidence>
<keyword evidence="1" id="KW-1133">Transmembrane helix</keyword>
<gene>
    <name evidence="2" type="primary">64</name>
    <name evidence="2" type="ORF">SEA_NAJI_64</name>
</gene>
<sequence>MNPVLFALDAHIIACAVLSYFCLLMDNPKGSDGESREEDSGVPGAES</sequence>
<reference evidence="2 3" key="1">
    <citation type="submission" date="2019-07" db="EMBL/GenBank/DDBJ databases">
        <authorList>
            <person name="Huang-Queiroz A."/>
            <person name="Cameron N."/>
            <person name="Achayaraj G."/>
            <person name="Adepoju O.W."/>
            <person name="Ahsan E."/>
            <person name="Andoh P.A."/>
            <person name="Avalos H.F."/>
            <person name="Challa S."/>
            <person name="Douglas K.C."/>
            <person name="Foster M.P."/>
            <person name="Guardado-Cruz I.V."/>
            <person name="Harris N.A."/>
            <person name="Hess T.M."/>
            <person name="Hughes J.R."/>
            <person name="James T.J."/>
            <person name="Jimenez S.V."/>
            <person name="Munjwani D.P."/>
            <person name="Nafziger E.H."/>
            <person name="Olowe B.N."/>
            <person name="Owusu H.S."/>
            <person name="Pai V.S."/>
            <person name="Paudel S."/>
            <person name="Sanchez-Lopez J.S."/>
            <person name="Smith R.Q."/>
            <person name="Sossah S.M."/>
            <person name="Vo A.T."/>
            <person name="Bonilla Y.A."/>
            <person name="Do E.N."/>
            <person name="Liu A."/>
            <person name="Okonkwo C."/>
            <person name="Forsyth M.H."/>
            <person name="Saha M.S."/>
            <person name="Warner M.H."/>
            <person name="Garlena R.A."/>
            <person name="Russell D.A."/>
            <person name="Pope W.H."/>
            <person name="Jacobs-Sera D."/>
            <person name="Hatfull G.F."/>
        </authorList>
    </citation>
    <scope>NUCLEOTIDE SEQUENCE [LARGE SCALE GENOMIC DNA]</scope>
</reference>
<accession>A0A5J6TER0</accession>
<dbReference type="Proteomes" id="UP000325617">
    <property type="component" value="Genome"/>
</dbReference>
<proteinExistence type="predicted"/>
<feature type="transmembrane region" description="Helical" evidence="1">
    <location>
        <begin position="6"/>
        <end position="25"/>
    </location>
</feature>
<keyword evidence="1" id="KW-0812">Transmembrane</keyword>
<protein>
    <submittedName>
        <fullName evidence="2">Uncharacterized protein</fullName>
    </submittedName>
</protein>
<evidence type="ECO:0000313" key="2">
    <source>
        <dbReference type="EMBL" id="QFG08824.1"/>
    </source>
</evidence>
<name>A0A5J6TER0_BPMD2</name>
<keyword evidence="1" id="KW-0472">Membrane</keyword>
<dbReference type="EMBL" id="MN234169">
    <property type="protein sequence ID" value="QFG08824.1"/>
    <property type="molecule type" value="Genomic_DNA"/>
</dbReference>
<evidence type="ECO:0000256" key="1">
    <source>
        <dbReference type="SAM" id="Phobius"/>
    </source>
</evidence>